<dbReference type="EMBL" id="CP007155">
    <property type="protein sequence ID" value="AHH99696.1"/>
    <property type="molecule type" value="Genomic_DNA"/>
</dbReference>
<dbReference type="HOGENOM" id="CLU_1008018_0_0_11"/>
<dbReference type="AlphaFoldDB" id="W5WGJ5"/>
<dbReference type="Proteomes" id="UP000019225">
    <property type="component" value="Chromosome"/>
</dbReference>
<name>W5WGJ5_9PSEU</name>
<organism evidence="1 2">
    <name type="scientific">Kutzneria albida DSM 43870</name>
    <dbReference type="NCBI Taxonomy" id="1449976"/>
    <lineage>
        <taxon>Bacteria</taxon>
        <taxon>Bacillati</taxon>
        <taxon>Actinomycetota</taxon>
        <taxon>Actinomycetes</taxon>
        <taxon>Pseudonocardiales</taxon>
        <taxon>Pseudonocardiaceae</taxon>
        <taxon>Kutzneria</taxon>
    </lineage>
</organism>
<reference evidence="1 2" key="1">
    <citation type="journal article" date="2014" name="BMC Genomics">
        <title>Complete genome sequence of producer of the glycopeptide antibiotic Aculeximycin Kutzneria albida DSM 43870T, a representative of minor genus of Pseudonocardiaceae.</title>
        <authorList>
            <person name="Rebets Y."/>
            <person name="Tokovenko B."/>
            <person name="Lushchyk I."/>
            <person name="Ruckert C."/>
            <person name="Zaburannyi N."/>
            <person name="Bechthold A."/>
            <person name="Kalinowski J."/>
            <person name="Luzhetskyy A."/>
        </authorList>
    </citation>
    <scope>NUCLEOTIDE SEQUENCE [LARGE SCALE GENOMIC DNA]</scope>
    <source>
        <strain evidence="1">DSM 43870</strain>
    </source>
</reference>
<protein>
    <submittedName>
        <fullName evidence="1">Uncharacterized protein</fullName>
    </submittedName>
</protein>
<dbReference type="KEGG" id="kal:KALB_6336"/>
<evidence type="ECO:0000313" key="1">
    <source>
        <dbReference type="EMBL" id="AHH99696.1"/>
    </source>
</evidence>
<sequence>MCAVITVELHRDTAAELRLAREMFALIGAEFSEDDSDLDSEALGYVAARDEAELLGFARLLAADTDEDLTLVDVSLVSRTRRMLEGTSHVTDPHEAEVVTALLRAAAELGPIEWHGTDRSPEGAAARALGASAHEEIGRHWGSTDLAAWQPPAGLVAAPTQLLVEDELLTVESRQVQLTALVRDTTALVEYPEHEGAAPAELAAVLAALIERLRAEHSEVTELAVREFDDAELAKAAELAGLHVVERWLTYRSAAQPA</sequence>
<dbReference type="eggNOG" id="ENOG5031DWJ">
    <property type="taxonomic scope" value="Bacteria"/>
</dbReference>
<keyword evidence="2" id="KW-1185">Reference proteome</keyword>
<accession>W5WGJ5</accession>
<dbReference type="STRING" id="1449976.KALB_6336"/>
<gene>
    <name evidence="1" type="ORF">KALB_6336</name>
</gene>
<proteinExistence type="predicted"/>
<evidence type="ECO:0000313" key="2">
    <source>
        <dbReference type="Proteomes" id="UP000019225"/>
    </source>
</evidence>